<keyword evidence="5 6" id="KW-0472">Membrane</keyword>
<feature type="transmembrane region" description="Helical" evidence="6">
    <location>
        <begin position="307"/>
        <end position="324"/>
    </location>
</feature>
<keyword evidence="4 6" id="KW-1133">Transmembrane helix</keyword>
<dbReference type="EMBL" id="JBBMFA010000069">
    <property type="protein sequence ID" value="MEQ2519779.1"/>
    <property type="molecule type" value="Genomic_DNA"/>
</dbReference>
<keyword evidence="8" id="KW-1185">Reference proteome</keyword>
<dbReference type="RefSeq" id="WP_349215214.1">
    <property type="nucleotide sequence ID" value="NZ_JBBMFA010000069.1"/>
</dbReference>
<feature type="transmembrane region" description="Helical" evidence="6">
    <location>
        <begin position="197"/>
        <end position="217"/>
    </location>
</feature>
<dbReference type="InterPro" id="IPR001248">
    <property type="entry name" value="Pur-cyt_permease"/>
</dbReference>
<feature type="transmembrane region" description="Helical" evidence="6">
    <location>
        <begin position="261"/>
        <end position="283"/>
    </location>
</feature>
<keyword evidence="3 6" id="KW-0812">Transmembrane</keyword>
<feature type="transmembrane region" description="Helical" evidence="6">
    <location>
        <begin position="130"/>
        <end position="152"/>
    </location>
</feature>
<feature type="transmembrane region" description="Helical" evidence="6">
    <location>
        <begin position="229"/>
        <end position="255"/>
    </location>
</feature>
<accession>A0ABV1GDE0</accession>
<organism evidence="7 8">
    <name type="scientific">Ruthenibacterium intestinale</name>
    <dbReference type="NCBI Taxonomy" id="3133163"/>
    <lineage>
        <taxon>Bacteria</taxon>
        <taxon>Bacillati</taxon>
        <taxon>Bacillota</taxon>
        <taxon>Clostridia</taxon>
        <taxon>Eubacteriales</taxon>
        <taxon>Oscillospiraceae</taxon>
        <taxon>Ruthenibacterium</taxon>
    </lineage>
</organism>
<feature type="transmembrane region" description="Helical" evidence="6">
    <location>
        <begin position="102"/>
        <end position="124"/>
    </location>
</feature>
<evidence type="ECO:0000313" key="7">
    <source>
        <dbReference type="EMBL" id="MEQ2519779.1"/>
    </source>
</evidence>
<evidence type="ECO:0000256" key="3">
    <source>
        <dbReference type="ARBA" id="ARBA00022692"/>
    </source>
</evidence>
<dbReference type="CDD" id="cd11484">
    <property type="entry name" value="SLC-NCS1sbd_CobB-like"/>
    <property type="match status" value="1"/>
</dbReference>
<comment type="caution">
    <text evidence="7">The sequence shown here is derived from an EMBL/GenBank/DDBJ whole genome shotgun (WGS) entry which is preliminary data.</text>
</comment>
<feature type="transmembrane region" description="Helical" evidence="6">
    <location>
        <begin position="390"/>
        <end position="407"/>
    </location>
</feature>
<feature type="transmembrane region" description="Helical" evidence="6">
    <location>
        <begin position="27"/>
        <end position="47"/>
    </location>
</feature>
<comment type="similarity">
    <text evidence="2">Belongs to the purine-cytosine permease (2.A.39) family.</text>
</comment>
<dbReference type="Pfam" id="PF02133">
    <property type="entry name" value="Transp_cyt_pur"/>
    <property type="match status" value="1"/>
</dbReference>
<feature type="transmembrane region" description="Helical" evidence="6">
    <location>
        <begin position="59"/>
        <end position="81"/>
    </location>
</feature>
<dbReference type="Gene3D" id="1.10.4160.10">
    <property type="entry name" value="Hydantoin permease"/>
    <property type="match status" value="1"/>
</dbReference>
<evidence type="ECO:0000256" key="1">
    <source>
        <dbReference type="ARBA" id="ARBA00004141"/>
    </source>
</evidence>
<dbReference type="NCBIfam" id="NF008241">
    <property type="entry name" value="PRK11017.1"/>
    <property type="match status" value="1"/>
</dbReference>
<name>A0ABV1GDE0_9FIRM</name>
<evidence type="ECO:0000256" key="2">
    <source>
        <dbReference type="ARBA" id="ARBA00008974"/>
    </source>
</evidence>
<evidence type="ECO:0000256" key="5">
    <source>
        <dbReference type="ARBA" id="ARBA00023136"/>
    </source>
</evidence>
<evidence type="ECO:0000256" key="4">
    <source>
        <dbReference type="ARBA" id="ARBA00022989"/>
    </source>
</evidence>
<evidence type="ECO:0000313" key="8">
    <source>
        <dbReference type="Proteomes" id="UP001477672"/>
    </source>
</evidence>
<dbReference type="Proteomes" id="UP001477672">
    <property type="component" value="Unassembled WGS sequence"/>
</dbReference>
<dbReference type="InterPro" id="IPR030191">
    <property type="entry name" value="CodB"/>
</dbReference>
<sequence>MSKPENTQPIDHDYSLECVPHSARKTFVPMFFIMLGFTFFSASMSVGAKLGNGLDLSGFVWSVLLGGILLGAYTGVLGYIGSETGLSLDMLAHRSFGKLGSYLPSALISFTQIGWFGVGIAMFAVPAAELLNISPAILVAAAGICMTASAYFGIKGLEIVSYVSVPLIAVLGIYSMVTATVEGGGLEAIFNQNVGSLTIFGGIGLVIGSFVSGGTATPNFTRFAKTNRVAVVTTVVAFLLGNTLMFAFGAVGGAFTGKEDIFYVMIAQGLAVPALIVLGANIWTTNDNALYTSGLGLSNITKIRKRPMVLIAGVIGTVAALWLYNNFVGWLNFLNATLPPVGALIALDFFLHRADYVEGVPAKRNFNWGSIAGVAVGALVGNYVTFGIASINAMVAACVCYLLAGLFEKK</sequence>
<gene>
    <name evidence="7" type="primary">codB</name>
    <name evidence="7" type="ORF">WMO24_04945</name>
</gene>
<dbReference type="PANTHER" id="PTHR30569">
    <property type="entry name" value="CYTOSINE TRANSPORTER CODB"/>
    <property type="match status" value="1"/>
</dbReference>
<protein>
    <submittedName>
        <fullName evidence="7">Cytosine permease</fullName>
    </submittedName>
</protein>
<comment type="subcellular location">
    <subcellularLocation>
        <location evidence="1">Membrane</location>
        <topology evidence="1">Multi-pass membrane protein</topology>
    </subcellularLocation>
</comment>
<dbReference type="PANTHER" id="PTHR30569:SF0">
    <property type="entry name" value="CYTOSINE PERMEASE"/>
    <property type="match status" value="1"/>
</dbReference>
<reference evidence="7 8" key="1">
    <citation type="submission" date="2024-03" db="EMBL/GenBank/DDBJ databases">
        <title>Human intestinal bacterial collection.</title>
        <authorList>
            <person name="Pauvert C."/>
            <person name="Hitch T.C.A."/>
            <person name="Clavel T."/>
        </authorList>
    </citation>
    <scope>NUCLEOTIDE SEQUENCE [LARGE SCALE GENOMIC DNA]</scope>
    <source>
        <strain evidence="7 8">CLA-JM-H11</strain>
    </source>
</reference>
<feature type="transmembrane region" description="Helical" evidence="6">
    <location>
        <begin position="159"/>
        <end position="177"/>
    </location>
</feature>
<evidence type="ECO:0000256" key="6">
    <source>
        <dbReference type="SAM" id="Phobius"/>
    </source>
</evidence>
<proteinExistence type="inferred from homology"/>